<dbReference type="GO" id="GO:0035999">
    <property type="term" value="P:tetrahydrofolate interconversion"/>
    <property type="evidence" value="ECO:0007669"/>
    <property type="project" value="UniProtKB-UniRule"/>
</dbReference>
<keyword evidence="6 12" id="KW-0378">Hydrolase</keyword>
<evidence type="ECO:0000256" key="9">
    <source>
        <dbReference type="ARBA" id="ARBA00023102"/>
    </source>
</evidence>
<dbReference type="GO" id="GO:0004477">
    <property type="term" value="F:methenyltetrahydrofolate cyclohydrolase activity"/>
    <property type="evidence" value="ECO:0007669"/>
    <property type="project" value="UniProtKB-UniRule"/>
</dbReference>
<dbReference type="SUPFAM" id="SSF53223">
    <property type="entry name" value="Aminoacid dehydrogenase-like, N-terminal domain"/>
    <property type="match status" value="1"/>
</dbReference>
<protein>
    <recommendedName>
        <fullName evidence="12">Bifunctional protein FolD</fullName>
    </recommendedName>
    <domain>
        <recommendedName>
            <fullName evidence="12">Methylenetetrahydrofolate dehydrogenase</fullName>
            <ecNumber evidence="12">1.5.1.5</ecNumber>
        </recommendedName>
    </domain>
    <domain>
        <recommendedName>
            <fullName evidence="12">Methenyltetrahydrofolate cyclohydrolase</fullName>
            <ecNumber evidence="12">3.5.4.9</ecNumber>
        </recommendedName>
    </domain>
</protein>
<dbReference type="GO" id="GO:0009086">
    <property type="term" value="P:methionine biosynthetic process"/>
    <property type="evidence" value="ECO:0007669"/>
    <property type="project" value="UniProtKB-KW"/>
</dbReference>
<dbReference type="GO" id="GO:0004488">
    <property type="term" value="F:methylenetetrahydrofolate dehydrogenase (NADP+) activity"/>
    <property type="evidence" value="ECO:0007669"/>
    <property type="project" value="UniProtKB-UniRule"/>
</dbReference>
<comment type="caution">
    <text evidence="12">Lacks conserved residue(s) required for the propagation of feature annotation.</text>
</comment>
<evidence type="ECO:0000256" key="12">
    <source>
        <dbReference type="HAMAP-Rule" id="MF_01576"/>
    </source>
</evidence>
<dbReference type="Pfam" id="PF00763">
    <property type="entry name" value="THF_DHG_CYH"/>
    <property type="match status" value="1"/>
</dbReference>
<keyword evidence="9 12" id="KW-0368">Histidine biosynthesis</keyword>
<dbReference type="CDD" id="cd01080">
    <property type="entry name" value="NAD_bind_m-THF_DH_Cyclohyd"/>
    <property type="match status" value="1"/>
</dbReference>
<evidence type="ECO:0000256" key="10">
    <source>
        <dbReference type="ARBA" id="ARBA00023167"/>
    </source>
</evidence>
<dbReference type="PRINTS" id="PR00085">
    <property type="entry name" value="THFDHDRGNASE"/>
</dbReference>
<dbReference type="PANTHER" id="PTHR48099:SF5">
    <property type="entry name" value="C-1-TETRAHYDROFOLATE SYNTHASE, CYTOPLASMIC"/>
    <property type="match status" value="1"/>
</dbReference>
<evidence type="ECO:0000256" key="5">
    <source>
        <dbReference type="ARBA" id="ARBA00022755"/>
    </source>
</evidence>
<dbReference type="InterPro" id="IPR020631">
    <property type="entry name" value="THF_DH/CycHdrlase_NAD-bd_dom"/>
</dbReference>
<dbReference type="InterPro" id="IPR000672">
    <property type="entry name" value="THF_DH/CycHdrlase"/>
</dbReference>
<keyword evidence="5 12" id="KW-0658">Purine biosynthesis</keyword>
<dbReference type="PANTHER" id="PTHR48099">
    <property type="entry name" value="C-1-TETRAHYDROFOLATE SYNTHASE, CYTOPLASMIC-RELATED"/>
    <property type="match status" value="1"/>
</dbReference>
<keyword evidence="11 12" id="KW-0511">Multifunctional enzyme</keyword>
<evidence type="ECO:0000256" key="7">
    <source>
        <dbReference type="ARBA" id="ARBA00022857"/>
    </source>
</evidence>
<dbReference type="PROSITE" id="PS00766">
    <property type="entry name" value="THF_DHG_CYH_1"/>
    <property type="match status" value="1"/>
</dbReference>
<comment type="caution">
    <text evidence="15">The sequence shown here is derived from an EMBL/GenBank/DDBJ whole genome shotgun (WGS) entry which is preliminary data.</text>
</comment>
<dbReference type="GO" id="GO:0000105">
    <property type="term" value="P:L-histidine biosynthetic process"/>
    <property type="evidence" value="ECO:0007669"/>
    <property type="project" value="UniProtKB-KW"/>
</dbReference>
<proteinExistence type="inferred from homology"/>
<dbReference type="Gene3D" id="3.40.50.720">
    <property type="entry name" value="NAD(P)-binding Rossmann-like Domain"/>
    <property type="match status" value="1"/>
</dbReference>
<name>A0A369KRA6_9BACT</name>
<evidence type="ECO:0000256" key="11">
    <source>
        <dbReference type="ARBA" id="ARBA00023268"/>
    </source>
</evidence>
<dbReference type="AlphaFoldDB" id="A0A369KRA6"/>
<comment type="function">
    <text evidence="12">Catalyzes the oxidation of 5,10-methylenetetrahydrofolate to 5,10-methenyltetrahydrofolate and then the hydrolysis of 5,10-methenyltetrahydrofolate to 10-formyltetrahydrofolate.</text>
</comment>
<gene>
    <name evidence="12" type="primary">folD</name>
    <name evidence="15" type="ORF">DCC88_07680</name>
</gene>
<dbReference type="Gene3D" id="3.40.50.10860">
    <property type="entry name" value="Leucine Dehydrogenase, chain A, domain 1"/>
    <property type="match status" value="1"/>
</dbReference>
<dbReference type="EMBL" id="QOVW01000071">
    <property type="protein sequence ID" value="RDB35920.1"/>
    <property type="molecule type" value="Genomic_DNA"/>
</dbReference>
<feature type="domain" description="Tetrahydrofolate dehydrogenase/cyclohydrolase NAD(P)-binding" evidence="14">
    <location>
        <begin position="163"/>
        <end position="301"/>
    </location>
</feature>
<dbReference type="InterPro" id="IPR046346">
    <property type="entry name" value="Aminoacid_DH-like_N_sf"/>
</dbReference>
<dbReference type="FunFam" id="3.40.50.10860:FF:000005">
    <property type="entry name" value="C-1-tetrahydrofolate synthase, cytoplasmic, putative"/>
    <property type="match status" value="1"/>
</dbReference>
<keyword evidence="8 12" id="KW-0560">Oxidoreductase</keyword>
<dbReference type="SUPFAM" id="SSF51735">
    <property type="entry name" value="NAD(P)-binding Rossmann-fold domains"/>
    <property type="match status" value="1"/>
</dbReference>
<comment type="subunit">
    <text evidence="2 12">Homodimer.</text>
</comment>
<evidence type="ECO:0000259" key="13">
    <source>
        <dbReference type="Pfam" id="PF00763"/>
    </source>
</evidence>
<comment type="similarity">
    <text evidence="12">Belongs to the tetrahydrofolate dehydrogenase/cyclohydrolase family.</text>
</comment>
<dbReference type="EC" id="3.5.4.9" evidence="12"/>
<evidence type="ECO:0000256" key="2">
    <source>
        <dbReference type="ARBA" id="ARBA00011738"/>
    </source>
</evidence>
<evidence type="ECO:0000313" key="16">
    <source>
        <dbReference type="Proteomes" id="UP000253934"/>
    </source>
</evidence>
<evidence type="ECO:0000313" key="15">
    <source>
        <dbReference type="EMBL" id="RDB35920.1"/>
    </source>
</evidence>
<feature type="binding site" evidence="12">
    <location>
        <position position="255"/>
    </location>
    <ligand>
        <name>NADP(+)</name>
        <dbReference type="ChEBI" id="CHEBI:58349"/>
    </ligand>
</feature>
<keyword evidence="4 12" id="KW-0028">Amino-acid biosynthesis</keyword>
<feature type="domain" description="Tetrahydrofolate dehydrogenase/cyclohydrolase catalytic" evidence="13">
    <location>
        <begin position="32"/>
        <end position="143"/>
    </location>
</feature>
<evidence type="ECO:0000259" key="14">
    <source>
        <dbReference type="Pfam" id="PF02882"/>
    </source>
</evidence>
<evidence type="ECO:0000256" key="4">
    <source>
        <dbReference type="ARBA" id="ARBA00022605"/>
    </source>
</evidence>
<dbReference type="GO" id="GO:0006164">
    <property type="term" value="P:purine nucleotide biosynthetic process"/>
    <property type="evidence" value="ECO:0007669"/>
    <property type="project" value="UniProtKB-KW"/>
</dbReference>
<accession>A0A369KRA6</accession>
<sequence>MTFFNRALQAGFTIPNLASEQEFFPTTHCKILNGKRLSANFVEQAQKLCKGKITPCLAVVLVGEDPASHVYVNHKIKVFAEAGFQSKRHLFSSSEVSEKKLIQLIHELNDDQSIHGILVQLPLPNQLNSNNILKYIKPEKDVDGFLATNIGSLTLGELNVPLACTPLGILTMLSAYGIEISSKHAVIIGRSNIVGKPTAMLLLNSDATVTITHSKTKNLKDICQSADILIAAAGQPELVTQSFIKQNAVVIDVGIHKKADGKLCGDVASDAKHKASALSPVPGGVGPMTIAMLMLNTALAAWK</sequence>
<dbReference type="FunFam" id="3.40.50.720:FF:000094">
    <property type="entry name" value="Bifunctional protein FolD"/>
    <property type="match status" value="1"/>
</dbReference>
<dbReference type="EC" id="1.5.1.5" evidence="12"/>
<comment type="pathway">
    <text evidence="1 12">One-carbon metabolism; tetrahydrofolate interconversion.</text>
</comment>
<evidence type="ECO:0000256" key="6">
    <source>
        <dbReference type="ARBA" id="ARBA00022801"/>
    </source>
</evidence>
<keyword evidence="3 12" id="KW-0554">One-carbon metabolism</keyword>
<dbReference type="PROSITE" id="PS00767">
    <property type="entry name" value="THF_DHG_CYH_2"/>
    <property type="match status" value="1"/>
</dbReference>
<feature type="binding site" evidence="12">
    <location>
        <begin position="189"/>
        <end position="191"/>
    </location>
    <ligand>
        <name>NADP(+)</name>
        <dbReference type="ChEBI" id="CHEBI:58349"/>
    </ligand>
</feature>
<dbReference type="UniPathway" id="UPA00193"/>
<dbReference type="InterPro" id="IPR020867">
    <property type="entry name" value="THF_DH/CycHdrlase_CS"/>
</dbReference>
<comment type="catalytic activity">
    <reaction evidence="12">
        <text>(6R)-5,10-methylene-5,6,7,8-tetrahydrofolate + NADP(+) = (6R)-5,10-methenyltetrahydrofolate + NADPH</text>
        <dbReference type="Rhea" id="RHEA:22812"/>
        <dbReference type="ChEBI" id="CHEBI:15636"/>
        <dbReference type="ChEBI" id="CHEBI:57455"/>
        <dbReference type="ChEBI" id="CHEBI:57783"/>
        <dbReference type="ChEBI" id="CHEBI:58349"/>
        <dbReference type="EC" id="1.5.1.5"/>
    </reaction>
</comment>
<dbReference type="InterPro" id="IPR020630">
    <property type="entry name" value="THF_DH/CycHdrlase_cat_dom"/>
</dbReference>
<dbReference type="RefSeq" id="WP_338637454.1">
    <property type="nucleotide sequence ID" value="NZ_CP146516.1"/>
</dbReference>
<dbReference type="Pfam" id="PF02882">
    <property type="entry name" value="THF_DHG_CYH_C"/>
    <property type="match status" value="1"/>
</dbReference>
<comment type="catalytic activity">
    <reaction evidence="12">
        <text>(6R)-5,10-methenyltetrahydrofolate + H2O = (6R)-10-formyltetrahydrofolate + H(+)</text>
        <dbReference type="Rhea" id="RHEA:23700"/>
        <dbReference type="ChEBI" id="CHEBI:15377"/>
        <dbReference type="ChEBI" id="CHEBI:15378"/>
        <dbReference type="ChEBI" id="CHEBI:57455"/>
        <dbReference type="ChEBI" id="CHEBI:195366"/>
        <dbReference type="EC" id="3.5.4.9"/>
    </reaction>
</comment>
<reference evidence="15" key="1">
    <citation type="submission" date="2018-04" db="EMBL/GenBank/DDBJ databases">
        <title>Draft genome sequence of the Candidatus Spirobacillus cienkowskii, a pathogen of freshwater Daphnia species, reconstructed from hemolymph metagenomic reads.</title>
        <authorList>
            <person name="Bresciani L."/>
            <person name="Lemos L.N."/>
            <person name="Wale N."/>
            <person name="Lin J.Y."/>
            <person name="Fernandes G.R."/>
            <person name="Duffy M.A."/>
            <person name="Rodrigues J.M."/>
        </authorList>
    </citation>
    <scope>NUCLEOTIDE SEQUENCE [LARGE SCALE GENOMIC DNA]</scope>
    <source>
        <strain evidence="15">Binning01</strain>
    </source>
</reference>
<evidence type="ECO:0000256" key="1">
    <source>
        <dbReference type="ARBA" id="ARBA00004777"/>
    </source>
</evidence>
<dbReference type="GO" id="GO:0005829">
    <property type="term" value="C:cytosol"/>
    <property type="evidence" value="ECO:0007669"/>
    <property type="project" value="TreeGrafter"/>
</dbReference>
<keyword evidence="16" id="KW-1185">Reference proteome</keyword>
<organism evidence="15 16">
    <name type="scientific">Spirobacillus cienkowskii</name>
    <dbReference type="NCBI Taxonomy" id="495820"/>
    <lineage>
        <taxon>Bacteria</taxon>
        <taxon>Pseudomonadati</taxon>
        <taxon>Bdellovibrionota</taxon>
        <taxon>Oligoflexia</taxon>
        <taxon>Silvanigrellales</taxon>
        <taxon>Spirobacillus</taxon>
    </lineage>
</organism>
<evidence type="ECO:0000256" key="3">
    <source>
        <dbReference type="ARBA" id="ARBA00022563"/>
    </source>
</evidence>
<dbReference type="Proteomes" id="UP000253934">
    <property type="component" value="Unassembled WGS sequence"/>
</dbReference>
<dbReference type="InterPro" id="IPR036291">
    <property type="entry name" value="NAD(P)-bd_dom_sf"/>
</dbReference>
<keyword evidence="10 12" id="KW-0486">Methionine biosynthesis</keyword>
<dbReference type="HAMAP" id="MF_01576">
    <property type="entry name" value="THF_DHG_CYH"/>
    <property type="match status" value="1"/>
</dbReference>
<keyword evidence="7 12" id="KW-0521">NADP</keyword>
<evidence type="ECO:0000256" key="8">
    <source>
        <dbReference type="ARBA" id="ARBA00023002"/>
    </source>
</evidence>